<accession>A0ABQ2MKT0</accession>
<feature type="transmembrane region" description="Helical" evidence="8">
    <location>
        <begin position="89"/>
        <end position="108"/>
    </location>
</feature>
<evidence type="ECO:0000313" key="11">
    <source>
        <dbReference type="Proteomes" id="UP000631535"/>
    </source>
</evidence>
<comment type="cofactor">
    <cofactor evidence="1">
        <name>Zn(2+)</name>
        <dbReference type="ChEBI" id="CHEBI:29105"/>
    </cofactor>
</comment>
<feature type="transmembrane region" description="Helical" evidence="8">
    <location>
        <begin position="398"/>
        <end position="420"/>
    </location>
</feature>
<organism evidence="10 11">
    <name type="scientific">Streptomyces daqingensis</name>
    <dbReference type="NCBI Taxonomy" id="1472640"/>
    <lineage>
        <taxon>Bacteria</taxon>
        <taxon>Bacillati</taxon>
        <taxon>Actinomycetota</taxon>
        <taxon>Actinomycetes</taxon>
        <taxon>Kitasatosporales</taxon>
        <taxon>Streptomycetaceae</taxon>
        <taxon>Streptomyces</taxon>
    </lineage>
</organism>
<keyword evidence="3" id="KW-0479">Metal-binding</keyword>
<dbReference type="EMBL" id="BMMP01000013">
    <property type="protein sequence ID" value="GGO53517.1"/>
    <property type="molecule type" value="Genomic_DNA"/>
</dbReference>
<feature type="transmembrane region" description="Helical" evidence="8">
    <location>
        <begin position="646"/>
        <end position="669"/>
    </location>
</feature>
<proteinExistence type="predicted"/>
<feature type="transmembrane region" description="Helical" evidence="8">
    <location>
        <begin position="435"/>
        <end position="455"/>
    </location>
</feature>
<feature type="transmembrane region" description="Helical" evidence="8">
    <location>
        <begin position="367"/>
        <end position="386"/>
    </location>
</feature>
<keyword evidence="2" id="KW-0645">Protease</keyword>
<protein>
    <recommendedName>
        <fullName evidence="9">Peptidase M48 domain-containing protein</fullName>
    </recommendedName>
</protein>
<dbReference type="Pfam" id="PF01435">
    <property type="entry name" value="Peptidase_M48"/>
    <property type="match status" value="1"/>
</dbReference>
<feature type="transmembrane region" description="Helical" evidence="8">
    <location>
        <begin position="577"/>
        <end position="598"/>
    </location>
</feature>
<keyword evidence="5" id="KW-0862">Zinc</keyword>
<keyword evidence="8" id="KW-1133">Transmembrane helix</keyword>
<dbReference type="Proteomes" id="UP000631535">
    <property type="component" value="Unassembled WGS sequence"/>
</dbReference>
<evidence type="ECO:0000256" key="2">
    <source>
        <dbReference type="ARBA" id="ARBA00022670"/>
    </source>
</evidence>
<feature type="transmembrane region" description="Helical" evidence="8">
    <location>
        <begin position="17"/>
        <end position="41"/>
    </location>
</feature>
<feature type="transmembrane region" description="Helical" evidence="8">
    <location>
        <begin position="543"/>
        <end position="565"/>
    </location>
</feature>
<evidence type="ECO:0000256" key="5">
    <source>
        <dbReference type="ARBA" id="ARBA00022833"/>
    </source>
</evidence>
<reference evidence="11" key="1">
    <citation type="journal article" date="2019" name="Int. J. Syst. Evol. Microbiol.">
        <title>The Global Catalogue of Microorganisms (GCM) 10K type strain sequencing project: providing services to taxonomists for standard genome sequencing and annotation.</title>
        <authorList>
            <consortium name="The Broad Institute Genomics Platform"/>
            <consortium name="The Broad Institute Genome Sequencing Center for Infectious Disease"/>
            <person name="Wu L."/>
            <person name="Ma J."/>
        </authorList>
    </citation>
    <scope>NUCLEOTIDE SEQUENCE [LARGE SCALE GENOMIC DNA]</scope>
    <source>
        <strain evidence="11">CGMCC 4.7178</strain>
    </source>
</reference>
<evidence type="ECO:0000256" key="7">
    <source>
        <dbReference type="SAM" id="MobiDB-lite"/>
    </source>
</evidence>
<feature type="transmembrane region" description="Helical" evidence="8">
    <location>
        <begin position="618"/>
        <end position="639"/>
    </location>
</feature>
<evidence type="ECO:0000256" key="3">
    <source>
        <dbReference type="ARBA" id="ARBA00022723"/>
    </source>
</evidence>
<feature type="transmembrane region" description="Helical" evidence="8">
    <location>
        <begin position="467"/>
        <end position="487"/>
    </location>
</feature>
<evidence type="ECO:0000256" key="8">
    <source>
        <dbReference type="SAM" id="Phobius"/>
    </source>
</evidence>
<evidence type="ECO:0000259" key="9">
    <source>
        <dbReference type="Pfam" id="PF01435"/>
    </source>
</evidence>
<sequence length="976" mass="105333">MRPPAAFRSATGTGPRFVLLMVLVTLSGVPLFGITFTALTMDYESGSGAMDCMFAAGFDPAAGDGENALRAMRRPELLRKCLDEQPQSYAGLVATAAMLAVAAAVYWYQPKLHGLRRRSAPVETVDADGSLAAELALLRTHAGLGPELSFRVDLARTTSSAYVEGRSGRYSVHLHAGLLVRRGTDPEGFRAVVLHELAHVRHRDVDYASASTALWRVFVVTALLPHLGQYGYSLFLLALHTDSPWSPAAPSMVGFVLVALLLVGLVHLARADLLRRREFHADLRAVAWGADPAGWHRPEPRGGVLPSLRRFTAPLRTHPGWEERRTVLADPGRLDRLVPLEMFLTGVSASLLFGAVSVLPFMPRGTALLWTSDGLVTLALCSVLGVQATRAASRVDRIAESGVLAGLWLGFGLLVGQFAVSGRHRVDLVPSNPEYLLVFLLVGTVPLVWWSQTLRLLPGLPGRSRRVALLVCALAAALTLLSGLMWWRLGGERIILGIGDPAGAFAKAYTLTVHGDWGPYASDLSALAEGTFVLSSLHAQPPVSVAAVLLWLAPLVLFLFQGAEAARRSRPEVRRTLAAAVACGLMSLVVVAVVRYAQATPRPADVQERTGAFLIVQIWWLIVTVTVVCMVAGALVAAFSRRHWMLRALVAAQVVQLFLYGGVFLSYAADGCLGPANAVSDTCHWNLRNGLTTAVPVVRLTYNNAVLGAACAALLGAGCARLVRRWRARPELSLAPLPAPAAAGHRRVTALKAGAVLAFCVPAVFAVLVVNSAPKPSDYSDIAARELAGADGDPGSPPGRAGGRTGDDGRKPERGKGTEDPAVQRLQMHSWLHKGGIRRVRKFDAAVTSLYAEIGKVRARGEGKKRVRVEEKDFHKLCVDVRKRTDRTLDYFPVPDKELQREWSAALRRVRTAARECQEATVLPEDESRAARKKREKKFTGSLHEVVRGVSDVTAVFEKITVEAGSTTGHRGRKDD</sequence>
<feature type="transmembrane region" description="Helical" evidence="8">
    <location>
        <begin position="342"/>
        <end position="361"/>
    </location>
</feature>
<evidence type="ECO:0000313" key="10">
    <source>
        <dbReference type="EMBL" id="GGO53517.1"/>
    </source>
</evidence>
<evidence type="ECO:0000256" key="1">
    <source>
        <dbReference type="ARBA" id="ARBA00001947"/>
    </source>
</evidence>
<name>A0ABQ2MKT0_9ACTN</name>
<feature type="transmembrane region" description="Helical" evidence="8">
    <location>
        <begin position="705"/>
        <end position="723"/>
    </location>
</feature>
<feature type="domain" description="Peptidase M48" evidence="9">
    <location>
        <begin position="142"/>
        <end position="325"/>
    </location>
</feature>
<feature type="region of interest" description="Disordered" evidence="7">
    <location>
        <begin position="787"/>
        <end position="827"/>
    </location>
</feature>
<feature type="transmembrane region" description="Helical" evidence="8">
    <location>
        <begin position="213"/>
        <end position="232"/>
    </location>
</feature>
<comment type="caution">
    <text evidence="10">The sequence shown here is derived from an EMBL/GenBank/DDBJ whole genome shotgun (WGS) entry which is preliminary data.</text>
</comment>
<keyword evidence="8" id="KW-0472">Membrane</keyword>
<keyword evidence="4" id="KW-0378">Hydrolase</keyword>
<keyword evidence="11" id="KW-1185">Reference proteome</keyword>
<feature type="transmembrane region" description="Helical" evidence="8">
    <location>
        <begin position="252"/>
        <end position="269"/>
    </location>
</feature>
<evidence type="ECO:0000256" key="4">
    <source>
        <dbReference type="ARBA" id="ARBA00022801"/>
    </source>
</evidence>
<evidence type="ECO:0000256" key="6">
    <source>
        <dbReference type="ARBA" id="ARBA00023049"/>
    </source>
</evidence>
<gene>
    <name evidence="10" type="ORF">GCM10012287_40340</name>
</gene>
<dbReference type="InterPro" id="IPR001915">
    <property type="entry name" value="Peptidase_M48"/>
</dbReference>
<feature type="compositionally biased region" description="Basic and acidic residues" evidence="7">
    <location>
        <begin position="805"/>
        <end position="819"/>
    </location>
</feature>
<keyword evidence="8" id="KW-0812">Transmembrane</keyword>
<keyword evidence="6" id="KW-0482">Metalloprotease</keyword>
<feature type="transmembrane region" description="Helical" evidence="8">
    <location>
        <begin position="750"/>
        <end position="770"/>
    </location>
</feature>